<comment type="caution">
    <text evidence="5">The sequence shown here is derived from an EMBL/GenBank/DDBJ whole genome shotgun (WGS) entry which is preliminary data.</text>
</comment>
<sequence length="69" mass="7494">MIRIDGHSFKEIEDALAEARTIKGKPTAIIAKTIKGKGVSFMENNSGWHGKAPNEEEAKKAVAELGGEW</sequence>
<evidence type="ECO:0000256" key="3">
    <source>
        <dbReference type="ARBA" id="ARBA00023052"/>
    </source>
</evidence>
<proteinExistence type="inferred from homology"/>
<comment type="cofactor">
    <cofactor evidence="1">
        <name>thiamine diphosphate</name>
        <dbReference type="ChEBI" id="CHEBI:58937"/>
    </cofactor>
</comment>
<dbReference type="Gene3D" id="3.40.50.970">
    <property type="match status" value="1"/>
</dbReference>
<dbReference type="EMBL" id="VSSQ01129677">
    <property type="protein sequence ID" value="MPN57742.1"/>
    <property type="molecule type" value="Genomic_DNA"/>
</dbReference>
<dbReference type="InterPro" id="IPR029061">
    <property type="entry name" value="THDP-binding"/>
</dbReference>
<dbReference type="PANTHER" id="PTHR47514:SF1">
    <property type="entry name" value="TRANSKETOLASE N-TERMINAL SECTION-RELATED"/>
    <property type="match status" value="1"/>
</dbReference>
<evidence type="ECO:0000313" key="5">
    <source>
        <dbReference type="EMBL" id="MPN57742.1"/>
    </source>
</evidence>
<evidence type="ECO:0000259" key="4">
    <source>
        <dbReference type="Pfam" id="PF00456"/>
    </source>
</evidence>
<keyword evidence="3" id="KW-0786">Thiamine pyrophosphate</keyword>
<dbReference type="SUPFAM" id="SSF52518">
    <property type="entry name" value="Thiamin diphosphate-binding fold (THDP-binding)"/>
    <property type="match status" value="1"/>
</dbReference>
<feature type="domain" description="Transketolase N-terminal" evidence="4">
    <location>
        <begin position="4"/>
        <end position="66"/>
    </location>
</feature>
<dbReference type="Pfam" id="PF00456">
    <property type="entry name" value="Transketolase_N"/>
    <property type="match status" value="1"/>
</dbReference>
<comment type="similarity">
    <text evidence="2">Belongs to the transketolase family.</text>
</comment>
<evidence type="ECO:0000256" key="1">
    <source>
        <dbReference type="ARBA" id="ARBA00001964"/>
    </source>
</evidence>
<evidence type="ECO:0000256" key="2">
    <source>
        <dbReference type="ARBA" id="ARBA00007131"/>
    </source>
</evidence>
<accession>A0A645J3Q5</accession>
<organism evidence="5">
    <name type="scientific">bioreactor metagenome</name>
    <dbReference type="NCBI Taxonomy" id="1076179"/>
    <lineage>
        <taxon>unclassified sequences</taxon>
        <taxon>metagenomes</taxon>
        <taxon>ecological metagenomes</taxon>
    </lineage>
</organism>
<dbReference type="PANTHER" id="PTHR47514">
    <property type="entry name" value="TRANSKETOLASE N-TERMINAL SECTION-RELATED"/>
    <property type="match status" value="1"/>
</dbReference>
<protein>
    <submittedName>
        <fullName evidence="5">1-deoxy-D-xylulose-5-phosphate synthase</fullName>
        <ecNumber evidence="5">2.2.1.7</ecNumber>
    </submittedName>
</protein>
<gene>
    <name evidence="5" type="primary">dxs_117</name>
    <name evidence="5" type="ORF">SDC9_205436</name>
</gene>
<reference evidence="5" key="1">
    <citation type="submission" date="2019-08" db="EMBL/GenBank/DDBJ databases">
        <authorList>
            <person name="Kucharzyk K."/>
            <person name="Murdoch R.W."/>
            <person name="Higgins S."/>
            <person name="Loffler F."/>
        </authorList>
    </citation>
    <scope>NUCLEOTIDE SEQUENCE</scope>
</reference>
<name>A0A645J3Q5_9ZZZZ</name>
<dbReference type="AlphaFoldDB" id="A0A645J3Q5"/>
<keyword evidence="5" id="KW-0808">Transferase</keyword>
<dbReference type="InterPro" id="IPR005474">
    <property type="entry name" value="Transketolase_N"/>
</dbReference>
<dbReference type="GO" id="GO:0008661">
    <property type="term" value="F:1-deoxy-D-xylulose-5-phosphate synthase activity"/>
    <property type="evidence" value="ECO:0007669"/>
    <property type="project" value="UniProtKB-EC"/>
</dbReference>
<dbReference type="EC" id="2.2.1.7" evidence="5"/>